<keyword evidence="3 5" id="KW-0863">Zinc-finger</keyword>
<dbReference type="InterPro" id="IPR013087">
    <property type="entry name" value="Znf_C2H2_type"/>
</dbReference>
<dbReference type="SUPFAM" id="SSF57667">
    <property type="entry name" value="beta-beta-alpha zinc fingers"/>
    <property type="match status" value="1"/>
</dbReference>
<organism evidence="8 9">
    <name type="scientific">Phyllostomus discolor</name>
    <name type="common">pale spear-nosed bat</name>
    <dbReference type="NCBI Taxonomy" id="89673"/>
    <lineage>
        <taxon>Eukaryota</taxon>
        <taxon>Metazoa</taxon>
        <taxon>Chordata</taxon>
        <taxon>Craniata</taxon>
        <taxon>Vertebrata</taxon>
        <taxon>Euteleostomi</taxon>
        <taxon>Mammalia</taxon>
        <taxon>Eutheria</taxon>
        <taxon>Laurasiatheria</taxon>
        <taxon>Chiroptera</taxon>
        <taxon>Yangochiroptera</taxon>
        <taxon>Phyllostomidae</taxon>
        <taxon>Phyllostominae</taxon>
        <taxon>Phyllostomus</taxon>
    </lineage>
</organism>
<dbReference type="InterPro" id="IPR036051">
    <property type="entry name" value="KRAB_dom_sf"/>
</dbReference>
<dbReference type="PROSITE" id="PS00028">
    <property type="entry name" value="ZINC_FINGER_C2H2_1"/>
    <property type="match status" value="1"/>
</dbReference>
<keyword evidence="1" id="KW-0479">Metal-binding</keyword>
<dbReference type="Proteomes" id="UP000664940">
    <property type="component" value="Unassembled WGS sequence"/>
</dbReference>
<dbReference type="SMART" id="SM00349">
    <property type="entry name" value="KRAB"/>
    <property type="match status" value="1"/>
</dbReference>
<dbReference type="Pfam" id="PF01352">
    <property type="entry name" value="KRAB"/>
    <property type="match status" value="1"/>
</dbReference>
<dbReference type="PANTHER" id="PTHR23234:SF10">
    <property type="entry name" value="RIKEN CDNA 6720489N17 GENE-RELATED"/>
    <property type="match status" value="1"/>
</dbReference>
<keyword evidence="4" id="KW-0862">Zinc</keyword>
<dbReference type="PROSITE" id="PS50805">
    <property type="entry name" value="KRAB"/>
    <property type="match status" value="1"/>
</dbReference>
<dbReference type="SUPFAM" id="SSF109640">
    <property type="entry name" value="KRAB domain (Kruppel-associated box)"/>
    <property type="match status" value="1"/>
</dbReference>
<gene>
    <name evidence="8" type="ORF">HJG60_012042</name>
</gene>
<reference evidence="8 9" key="1">
    <citation type="journal article" date="2020" name="Nature">
        <title>Six reference-quality genomes reveal evolution of bat adaptations.</title>
        <authorList>
            <person name="Jebb D."/>
            <person name="Huang Z."/>
            <person name="Pippel M."/>
            <person name="Hughes G.M."/>
            <person name="Lavrichenko K."/>
            <person name="Devanna P."/>
            <person name="Winkler S."/>
            <person name="Jermiin L.S."/>
            <person name="Skirmuntt E.C."/>
            <person name="Katzourakis A."/>
            <person name="Burkitt-Gray L."/>
            <person name="Ray D.A."/>
            <person name="Sullivan K.A.M."/>
            <person name="Roscito J.G."/>
            <person name="Kirilenko B.M."/>
            <person name="Davalos L.M."/>
            <person name="Corthals A.P."/>
            <person name="Power M.L."/>
            <person name="Jones G."/>
            <person name="Ransome R.D."/>
            <person name="Dechmann D.K.N."/>
            <person name="Locatelli A.G."/>
            <person name="Puechmaille S.J."/>
            <person name="Fedrigo O."/>
            <person name="Jarvis E.D."/>
            <person name="Hiller M."/>
            <person name="Vernes S.C."/>
            <person name="Myers E.W."/>
            <person name="Teeling E.C."/>
        </authorList>
    </citation>
    <scope>NUCLEOTIDE SEQUENCE [LARGE SCALE GENOMIC DNA]</scope>
    <source>
        <strain evidence="8">Bat1K_MPI-CBG_1</strain>
    </source>
</reference>
<dbReference type="FunFam" id="3.30.160.60:FF:000446">
    <property type="entry name" value="Zinc finger protein"/>
    <property type="match status" value="1"/>
</dbReference>
<evidence type="ECO:0000256" key="2">
    <source>
        <dbReference type="ARBA" id="ARBA00022737"/>
    </source>
</evidence>
<sequence>MNILLRSSPETTPKIPAFGKQDSFVLDDVAITFTLEEWALLTPSQKKLYRDVMWETFRNLDFIGKKWEDHDIENQSKNQGPKQRTRVLKKIYEREEVSQCGENVSFIPNPSYSKRNLNKKFLPGGKPYEYRACGEVFMDHPSHNRKIRCHTGDTLSEDQKCGEKPYKCNRCERAFNSLQCFEKHEGTHNGEKLYKCEECGKAFM</sequence>
<evidence type="ECO:0000259" key="7">
    <source>
        <dbReference type="PROSITE" id="PS50805"/>
    </source>
</evidence>
<keyword evidence="2" id="KW-0677">Repeat</keyword>
<dbReference type="GO" id="GO:0006355">
    <property type="term" value="P:regulation of DNA-templated transcription"/>
    <property type="evidence" value="ECO:0007669"/>
    <property type="project" value="InterPro"/>
</dbReference>
<dbReference type="CDD" id="cd07765">
    <property type="entry name" value="KRAB_A-box"/>
    <property type="match status" value="1"/>
</dbReference>
<name>A0A833ZDN4_9CHIR</name>
<dbReference type="EMBL" id="JABVXQ010000008">
    <property type="protein sequence ID" value="KAF6095052.1"/>
    <property type="molecule type" value="Genomic_DNA"/>
</dbReference>
<dbReference type="InterPro" id="IPR050758">
    <property type="entry name" value="Znf_C2H2-type"/>
</dbReference>
<dbReference type="GO" id="GO:0008270">
    <property type="term" value="F:zinc ion binding"/>
    <property type="evidence" value="ECO:0007669"/>
    <property type="project" value="UniProtKB-KW"/>
</dbReference>
<feature type="domain" description="C2H2-type" evidence="6">
    <location>
        <begin position="194"/>
        <end position="204"/>
    </location>
</feature>
<evidence type="ECO:0000259" key="6">
    <source>
        <dbReference type="PROSITE" id="PS50157"/>
    </source>
</evidence>
<dbReference type="Gene3D" id="6.10.140.140">
    <property type="match status" value="1"/>
</dbReference>
<protein>
    <submittedName>
        <fullName evidence="8">Uncharacterized protein</fullName>
    </submittedName>
</protein>
<dbReference type="PROSITE" id="PS50157">
    <property type="entry name" value="ZINC_FINGER_C2H2_2"/>
    <property type="match status" value="2"/>
</dbReference>
<feature type="domain" description="C2H2-type" evidence="6">
    <location>
        <begin position="166"/>
        <end position="193"/>
    </location>
</feature>
<comment type="caution">
    <text evidence="8">The sequence shown here is derived from an EMBL/GenBank/DDBJ whole genome shotgun (WGS) entry which is preliminary data.</text>
</comment>
<evidence type="ECO:0000256" key="4">
    <source>
        <dbReference type="ARBA" id="ARBA00022833"/>
    </source>
</evidence>
<dbReference type="AlphaFoldDB" id="A0A833ZDN4"/>
<evidence type="ECO:0000313" key="8">
    <source>
        <dbReference type="EMBL" id="KAF6095052.1"/>
    </source>
</evidence>
<evidence type="ECO:0000256" key="1">
    <source>
        <dbReference type="ARBA" id="ARBA00022723"/>
    </source>
</evidence>
<dbReference type="InterPro" id="IPR001909">
    <property type="entry name" value="KRAB"/>
</dbReference>
<evidence type="ECO:0000256" key="3">
    <source>
        <dbReference type="ARBA" id="ARBA00022771"/>
    </source>
</evidence>
<dbReference type="InterPro" id="IPR036236">
    <property type="entry name" value="Znf_C2H2_sf"/>
</dbReference>
<accession>A0A833ZDN4</accession>
<dbReference type="Gene3D" id="3.30.160.60">
    <property type="entry name" value="Classic Zinc Finger"/>
    <property type="match status" value="2"/>
</dbReference>
<feature type="domain" description="KRAB" evidence="7">
    <location>
        <begin position="24"/>
        <end position="97"/>
    </location>
</feature>
<evidence type="ECO:0000313" key="9">
    <source>
        <dbReference type="Proteomes" id="UP000664940"/>
    </source>
</evidence>
<proteinExistence type="predicted"/>
<dbReference type="PANTHER" id="PTHR23234">
    <property type="entry name" value="ZNF44 PROTEIN"/>
    <property type="match status" value="1"/>
</dbReference>
<evidence type="ECO:0000256" key="5">
    <source>
        <dbReference type="PROSITE-ProRule" id="PRU00042"/>
    </source>
</evidence>